<dbReference type="SUPFAM" id="SSF56112">
    <property type="entry name" value="Protein kinase-like (PK-like)"/>
    <property type="match status" value="2"/>
</dbReference>
<dbReference type="CDD" id="cd14071">
    <property type="entry name" value="STKc_SIK"/>
    <property type="match status" value="1"/>
</dbReference>
<feature type="compositionally biased region" description="Polar residues" evidence="16">
    <location>
        <begin position="87"/>
        <end position="101"/>
    </location>
</feature>
<evidence type="ECO:0000256" key="4">
    <source>
        <dbReference type="ARBA" id="ARBA00022490"/>
    </source>
</evidence>
<feature type="region of interest" description="Disordered" evidence="16">
    <location>
        <begin position="783"/>
        <end position="837"/>
    </location>
</feature>
<evidence type="ECO:0000256" key="5">
    <source>
        <dbReference type="ARBA" id="ARBA00022527"/>
    </source>
</evidence>
<comment type="cofactor">
    <cofactor evidence="1">
        <name>Mg(2+)</name>
        <dbReference type="ChEBI" id="CHEBI:18420"/>
    </cofactor>
</comment>
<feature type="compositionally biased region" description="Low complexity" evidence="16">
    <location>
        <begin position="809"/>
        <end position="822"/>
    </location>
</feature>
<dbReference type="EnsemblMetazoa" id="ACHR007401-RA">
    <property type="protein sequence ID" value="ACHR007401-PA"/>
    <property type="gene ID" value="ACHR007401"/>
</dbReference>
<evidence type="ECO:0000256" key="2">
    <source>
        <dbReference type="ARBA" id="ARBA00004496"/>
    </source>
</evidence>
<keyword evidence="6" id="KW-0597">Phosphoprotein</keyword>
<evidence type="ECO:0000256" key="13">
    <source>
        <dbReference type="ARBA" id="ARBA00047899"/>
    </source>
</evidence>
<evidence type="ECO:0000256" key="14">
    <source>
        <dbReference type="ARBA" id="ARBA00048679"/>
    </source>
</evidence>
<evidence type="ECO:0000313" key="19">
    <source>
        <dbReference type="Proteomes" id="UP000075881"/>
    </source>
</evidence>
<dbReference type="Pfam" id="PF23312">
    <property type="entry name" value="UBA_SIK3"/>
    <property type="match status" value="1"/>
</dbReference>
<evidence type="ECO:0000256" key="7">
    <source>
        <dbReference type="ARBA" id="ARBA00022679"/>
    </source>
</evidence>
<feature type="compositionally biased region" description="Polar residues" evidence="16">
    <location>
        <begin position="609"/>
        <end position="627"/>
    </location>
</feature>
<evidence type="ECO:0000256" key="11">
    <source>
        <dbReference type="ARBA" id="ARBA00022840"/>
    </source>
</evidence>
<keyword evidence="9 15" id="KW-0547">Nucleotide-binding</keyword>
<dbReference type="GO" id="GO:0005737">
    <property type="term" value="C:cytoplasm"/>
    <property type="evidence" value="ECO:0007669"/>
    <property type="project" value="UniProtKB-SubCell"/>
</dbReference>
<dbReference type="STRING" id="43041.A0A182K9G4"/>
<dbReference type="GO" id="GO:0000226">
    <property type="term" value="P:microtubule cytoskeleton organization"/>
    <property type="evidence" value="ECO:0007669"/>
    <property type="project" value="TreeGrafter"/>
</dbReference>
<evidence type="ECO:0000256" key="9">
    <source>
        <dbReference type="ARBA" id="ARBA00022741"/>
    </source>
</evidence>
<dbReference type="Gene3D" id="1.10.510.10">
    <property type="entry name" value="Transferase(Phosphotransferase) domain 1"/>
    <property type="match status" value="1"/>
</dbReference>
<feature type="compositionally biased region" description="Gly residues" evidence="16">
    <location>
        <begin position="171"/>
        <end position="185"/>
    </location>
</feature>
<name>A0A182K9G4_9DIPT</name>
<comment type="subcellular location">
    <subcellularLocation>
        <location evidence="2">Cytoplasm</location>
    </subcellularLocation>
</comment>
<evidence type="ECO:0000256" key="1">
    <source>
        <dbReference type="ARBA" id="ARBA00001946"/>
    </source>
</evidence>
<sequence length="1379" mass="149523">MGEYGTLDTNTITSSSSASSVTSILMPMPMSMMAAAAPPTSAAAAMSVTASGKPTPSSSASCSSATGAAPSVAMVLAAAAAAASANSNTTTNQLPCNHVQTSTSSSSVESDSYHFYHKSAGTNGTGSNGTGNTASGGHHSNSSGVTKGSGRAGAGHEPASSSGMPRPSAVSGGGSNGSAGNGGSGRVKCKDPIRVGFYEIEKTIGKGNFAVVKLARHRITKNEVAIKIIDKSQLDPGNLQKVYREVEIMKRLDHPHIIKLYQVAIKIIDKSQLDPGNLQKVYREVEIMKRLDHPHIIKLYQVMETQSMIYIVSEYASQGEIFDYIAKYGRLNERAARNKFWQILSAVEYCHNKGIVHRDLKAENLLLDSKMDIKIADFGFSNFYRKGELLATWCGSPPYAAPEVFEGKRYTGPEIDIWSLGVVLYVLVCGALPFDGSSLQSLRDRVLSGRFRIPFFMSSDCESLIRKMLVLDPSRRFSIDQIKRHRWMMVEIIDTPKISSIVINGNVSEVSALETEPNEQILKIMQNLGIDILKTRESLKLHSYDHYTAFYLLLLERLKSRTVSHENAVTGCIGGGKSALHETQRRRPSNVAEQAMRKLAISAQHKTEPPSSSPKHQQISPAMSSGLNNHSSETLHGLLSAAQQVGSVGVSAALPTMSTGVIMLRDTSIREQQPVLKDSSYFRGVSYTSSSGFTDASLYQLASLRERDCSSTYLTGTVGLLPSSLSSNVASTLASSRDSNSIVLRESGILSSRISSSRLLSSNIDKRILQQSTEDCRRLLQQARPVSMGESNRYTKPPSHSPVNSDLHQAAAQSQQSSAASSTMPQSQRYSDPLNGFSKDYLSGGSSAANETSITVPPFKDYMNNMQAYSYLQHYEPNLTVTCSAASGHTPPQTTSITAQYSSNVQQSIDKSIQRLNSFASSSSSSGVVTNIHPKSLSQNLSCDSSRSNFSTFESLDLNLSDCAELAGSLPSCTATTEAYESVAKDEATFRAVTSAACINQPQCVYAMSDKVVSSFLRANTVYQDVHNGDHRSITRSPVDFREGRRASDGLVTQGLVHASENPLNSPVAFNSQRLNETCKAKGVLELHLLQKEAAQLKGKYQANVPQDEINVRQLQHSQFRVNPLDGLILKPQTGSSHGSACLDPLNGGGTAGYYNKVADYVGLSLGVKSTTGTDQQMAKLEAEQLLLRAGVARSDQLSAAAVQQLQQKPPLQQQLMQHRLLQQKRQILQKQGAMEAGLSRRQMLRQHSYKIAQQTQILPPLPYGEMAESVDGSAGGYPTLQSVRETAILETEPNQTLKEQLELYTHLQAHHSQMHHQQQQQQHCIGAGSHLATDRGTLCSWNTLPSSMKTCQISEGTPATDSPWNVAALYHQVHTTQK</sequence>
<dbReference type="GO" id="GO:0046872">
    <property type="term" value="F:metal ion binding"/>
    <property type="evidence" value="ECO:0007669"/>
    <property type="project" value="UniProtKB-KW"/>
</dbReference>
<dbReference type="InterPro" id="IPR034672">
    <property type="entry name" value="SIK"/>
</dbReference>
<protein>
    <recommendedName>
        <fullName evidence="3">non-specific serine/threonine protein kinase</fullName>
        <ecNumber evidence="3">2.7.11.1</ecNumber>
    </recommendedName>
</protein>
<dbReference type="GO" id="GO:0050321">
    <property type="term" value="F:tau-protein kinase activity"/>
    <property type="evidence" value="ECO:0007669"/>
    <property type="project" value="TreeGrafter"/>
</dbReference>
<dbReference type="FunFam" id="3.30.200.20:FF:000003">
    <property type="entry name" value="Non-specific serine/threonine protein kinase"/>
    <property type="match status" value="1"/>
</dbReference>
<reference evidence="18" key="2">
    <citation type="submission" date="2020-05" db="UniProtKB">
        <authorList>
            <consortium name="EnsemblMetazoa"/>
        </authorList>
    </citation>
    <scope>IDENTIFICATION</scope>
    <source>
        <strain evidence="18">ACHKN1017</strain>
    </source>
</reference>
<dbReference type="Pfam" id="PF00069">
    <property type="entry name" value="Pkinase"/>
    <property type="match status" value="1"/>
</dbReference>
<comment type="catalytic activity">
    <reaction evidence="13">
        <text>L-threonyl-[protein] + ATP = O-phospho-L-threonyl-[protein] + ADP + H(+)</text>
        <dbReference type="Rhea" id="RHEA:46608"/>
        <dbReference type="Rhea" id="RHEA-COMP:11060"/>
        <dbReference type="Rhea" id="RHEA-COMP:11605"/>
        <dbReference type="ChEBI" id="CHEBI:15378"/>
        <dbReference type="ChEBI" id="CHEBI:30013"/>
        <dbReference type="ChEBI" id="CHEBI:30616"/>
        <dbReference type="ChEBI" id="CHEBI:61977"/>
        <dbReference type="ChEBI" id="CHEBI:456216"/>
        <dbReference type="EC" id="2.7.11.1"/>
    </reaction>
</comment>
<dbReference type="PANTHER" id="PTHR24346">
    <property type="entry name" value="MAP/MICROTUBULE AFFINITY-REGULATING KINASE"/>
    <property type="match status" value="1"/>
</dbReference>
<dbReference type="Proteomes" id="UP000075881">
    <property type="component" value="Unassembled WGS sequence"/>
</dbReference>
<feature type="region of interest" description="Disordered" evidence="16">
    <location>
        <begin position="602"/>
        <end position="627"/>
    </location>
</feature>
<keyword evidence="11 15" id="KW-0067">ATP-binding</keyword>
<evidence type="ECO:0000256" key="12">
    <source>
        <dbReference type="ARBA" id="ARBA00022842"/>
    </source>
</evidence>
<comment type="catalytic activity">
    <reaction evidence="14">
        <text>L-seryl-[protein] + ATP = O-phospho-L-seryl-[protein] + ADP + H(+)</text>
        <dbReference type="Rhea" id="RHEA:17989"/>
        <dbReference type="Rhea" id="RHEA-COMP:9863"/>
        <dbReference type="Rhea" id="RHEA-COMP:11604"/>
        <dbReference type="ChEBI" id="CHEBI:15378"/>
        <dbReference type="ChEBI" id="CHEBI:29999"/>
        <dbReference type="ChEBI" id="CHEBI:30616"/>
        <dbReference type="ChEBI" id="CHEBI:83421"/>
        <dbReference type="ChEBI" id="CHEBI:456216"/>
        <dbReference type="EC" id="2.7.11.1"/>
    </reaction>
</comment>
<dbReference type="FunFam" id="1.10.510.10:FF:000154">
    <property type="entry name" value="Serine/threonine-protein kinase SIK2"/>
    <property type="match status" value="1"/>
</dbReference>
<dbReference type="InterPro" id="IPR017441">
    <property type="entry name" value="Protein_kinase_ATP_BS"/>
</dbReference>
<organism evidence="18 19">
    <name type="scientific">Anopheles christyi</name>
    <dbReference type="NCBI Taxonomy" id="43041"/>
    <lineage>
        <taxon>Eukaryota</taxon>
        <taxon>Metazoa</taxon>
        <taxon>Ecdysozoa</taxon>
        <taxon>Arthropoda</taxon>
        <taxon>Hexapoda</taxon>
        <taxon>Insecta</taxon>
        <taxon>Pterygota</taxon>
        <taxon>Neoptera</taxon>
        <taxon>Endopterygota</taxon>
        <taxon>Diptera</taxon>
        <taxon>Nematocera</taxon>
        <taxon>Culicoidea</taxon>
        <taxon>Culicidae</taxon>
        <taxon>Anophelinae</taxon>
        <taxon>Anopheles</taxon>
    </lineage>
</organism>
<keyword evidence="12" id="KW-0460">Magnesium</keyword>
<evidence type="ECO:0000256" key="16">
    <source>
        <dbReference type="SAM" id="MobiDB-lite"/>
    </source>
</evidence>
<feature type="region of interest" description="Disordered" evidence="16">
    <location>
        <begin position="87"/>
        <end position="186"/>
    </location>
</feature>
<keyword evidence="7" id="KW-0808">Transferase</keyword>
<keyword evidence="5" id="KW-0723">Serine/threonine-protein kinase</keyword>
<dbReference type="VEuPathDB" id="VectorBase:ACHR007401"/>
<dbReference type="InterPro" id="IPR057380">
    <property type="entry name" value="UBA_SIK1/2/3"/>
</dbReference>
<dbReference type="InterPro" id="IPR011009">
    <property type="entry name" value="Kinase-like_dom_sf"/>
</dbReference>
<keyword evidence="19" id="KW-1185">Reference proteome</keyword>
<dbReference type="PROSITE" id="PS50011">
    <property type="entry name" value="PROTEIN_KINASE_DOM"/>
    <property type="match status" value="1"/>
</dbReference>
<dbReference type="CDD" id="cd14338">
    <property type="entry name" value="UBA_SIK"/>
    <property type="match status" value="1"/>
</dbReference>
<evidence type="ECO:0000256" key="6">
    <source>
        <dbReference type="ARBA" id="ARBA00022553"/>
    </source>
</evidence>
<keyword evidence="10" id="KW-0418">Kinase</keyword>
<dbReference type="InterPro" id="IPR000719">
    <property type="entry name" value="Prot_kinase_dom"/>
</dbReference>
<evidence type="ECO:0000256" key="15">
    <source>
        <dbReference type="PROSITE-ProRule" id="PRU10141"/>
    </source>
</evidence>
<dbReference type="InterPro" id="IPR008271">
    <property type="entry name" value="Ser/Thr_kinase_AS"/>
</dbReference>
<reference evidence="19" key="1">
    <citation type="submission" date="2013-03" db="EMBL/GenBank/DDBJ databases">
        <title>The Genome Sequence of Anopheles christyi ACHKN1017.</title>
        <authorList>
            <consortium name="The Broad Institute Genomics Platform"/>
            <person name="Neafsey D.E."/>
            <person name="Besansky N."/>
            <person name="Walker B."/>
            <person name="Young S.K."/>
            <person name="Zeng Q."/>
            <person name="Gargeya S."/>
            <person name="Fitzgerald M."/>
            <person name="Haas B."/>
            <person name="Abouelleil A."/>
            <person name="Allen A.W."/>
            <person name="Alvarado L."/>
            <person name="Arachchi H.M."/>
            <person name="Berlin A.M."/>
            <person name="Chapman S.B."/>
            <person name="Gainer-Dewar J."/>
            <person name="Goldberg J."/>
            <person name="Griggs A."/>
            <person name="Gujja S."/>
            <person name="Hansen M."/>
            <person name="Howarth C."/>
            <person name="Imamovic A."/>
            <person name="Ireland A."/>
            <person name="Larimer J."/>
            <person name="McCowan C."/>
            <person name="Murphy C."/>
            <person name="Pearson M."/>
            <person name="Poon T.W."/>
            <person name="Priest M."/>
            <person name="Roberts A."/>
            <person name="Saif S."/>
            <person name="Shea T."/>
            <person name="Sisk P."/>
            <person name="Sykes S."/>
            <person name="Wortman J."/>
            <person name="Nusbaum C."/>
            <person name="Birren B."/>
        </authorList>
    </citation>
    <scope>NUCLEOTIDE SEQUENCE [LARGE SCALE GENOMIC DNA]</scope>
    <source>
        <strain evidence="19">ACHKN1017</strain>
    </source>
</reference>
<feature type="binding site" evidence="15">
    <location>
        <position position="227"/>
    </location>
    <ligand>
        <name>ATP</name>
        <dbReference type="ChEBI" id="CHEBI:30616"/>
    </ligand>
</feature>
<evidence type="ECO:0000256" key="8">
    <source>
        <dbReference type="ARBA" id="ARBA00022723"/>
    </source>
</evidence>
<feature type="domain" description="Protein kinase" evidence="17">
    <location>
        <begin position="198"/>
        <end position="488"/>
    </location>
</feature>
<proteinExistence type="predicted"/>
<dbReference type="EC" id="2.7.11.1" evidence="3"/>
<dbReference type="Gene3D" id="3.30.200.20">
    <property type="entry name" value="Phosphorylase Kinase, domain 1"/>
    <property type="match status" value="1"/>
</dbReference>
<evidence type="ECO:0000256" key="10">
    <source>
        <dbReference type="ARBA" id="ARBA00022777"/>
    </source>
</evidence>
<dbReference type="PROSITE" id="PS00107">
    <property type="entry name" value="PROTEIN_KINASE_ATP"/>
    <property type="match status" value="1"/>
</dbReference>
<dbReference type="GO" id="GO:0005524">
    <property type="term" value="F:ATP binding"/>
    <property type="evidence" value="ECO:0007669"/>
    <property type="project" value="UniProtKB-UniRule"/>
</dbReference>
<keyword evidence="8" id="KW-0479">Metal-binding</keyword>
<dbReference type="PANTHER" id="PTHR24346:SF74">
    <property type="entry name" value="PROTEIN KINASE DOMAIN-CONTAINING PROTEIN"/>
    <property type="match status" value="1"/>
</dbReference>
<evidence type="ECO:0000256" key="3">
    <source>
        <dbReference type="ARBA" id="ARBA00012513"/>
    </source>
</evidence>
<keyword evidence="4" id="KW-0963">Cytoplasm</keyword>
<dbReference type="GO" id="GO:0035556">
    <property type="term" value="P:intracellular signal transduction"/>
    <property type="evidence" value="ECO:0007669"/>
    <property type="project" value="TreeGrafter"/>
</dbReference>
<dbReference type="PROSITE" id="PS00108">
    <property type="entry name" value="PROTEIN_KINASE_ST"/>
    <property type="match status" value="1"/>
</dbReference>
<dbReference type="SMART" id="SM00220">
    <property type="entry name" value="S_TKc"/>
    <property type="match status" value="1"/>
</dbReference>
<evidence type="ECO:0000313" key="18">
    <source>
        <dbReference type="EnsemblMetazoa" id="ACHR007401-PA"/>
    </source>
</evidence>
<evidence type="ECO:0000259" key="17">
    <source>
        <dbReference type="PROSITE" id="PS50011"/>
    </source>
</evidence>
<accession>A0A182K9G4</accession>